<dbReference type="NCBIfam" id="TIGR01783">
    <property type="entry name" value="TonB-siderophor"/>
    <property type="match status" value="1"/>
</dbReference>
<comment type="subcellular location">
    <subcellularLocation>
        <location evidence="1 10">Cell outer membrane</location>
        <topology evidence="1 10">Multi-pass membrane protein</topology>
    </subcellularLocation>
</comment>
<evidence type="ECO:0000256" key="11">
    <source>
        <dbReference type="RuleBase" id="RU003357"/>
    </source>
</evidence>
<evidence type="ECO:0000256" key="2">
    <source>
        <dbReference type="ARBA" id="ARBA00009810"/>
    </source>
</evidence>
<keyword evidence="17" id="KW-1185">Reference proteome</keyword>
<evidence type="ECO:0000259" key="15">
    <source>
        <dbReference type="Pfam" id="PF07715"/>
    </source>
</evidence>
<evidence type="ECO:0000259" key="14">
    <source>
        <dbReference type="Pfam" id="PF00593"/>
    </source>
</evidence>
<dbReference type="InterPro" id="IPR039426">
    <property type="entry name" value="TonB-dep_rcpt-like"/>
</dbReference>
<dbReference type="Proteomes" id="UP000440694">
    <property type="component" value="Unassembled WGS sequence"/>
</dbReference>
<feature type="domain" description="TonB-dependent receptor plug" evidence="15">
    <location>
        <begin position="126"/>
        <end position="230"/>
    </location>
</feature>
<evidence type="ECO:0000313" key="16">
    <source>
        <dbReference type="EMBL" id="MTD94766.1"/>
    </source>
</evidence>
<evidence type="ECO:0000256" key="12">
    <source>
        <dbReference type="SAM" id="MobiDB-lite"/>
    </source>
</evidence>
<dbReference type="InterPro" id="IPR037066">
    <property type="entry name" value="Plug_dom_sf"/>
</dbReference>
<keyword evidence="3 10" id="KW-0813">Transport</keyword>
<dbReference type="PANTHER" id="PTHR32552:SF84">
    <property type="entry name" value="TONB-DEPENDENT RECEPTOR-RELATED"/>
    <property type="match status" value="1"/>
</dbReference>
<keyword evidence="8 16" id="KW-0675">Receptor</keyword>
<keyword evidence="7 10" id="KW-0472">Membrane</keyword>
<evidence type="ECO:0000256" key="10">
    <source>
        <dbReference type="PROSITE-ProRule" id="PRU01360"/>
    </source>
</evidence>
<feature type="region of interest" description="Disordered" evidence="12">
    <location>
        <begin position="60"/>
        <end position="124"/>
    </location>
</feature>
<keyword evidence="6 11" id="KW-0798">TonB box</keyword>
<keyword evidence="9 10" id="KW-0998">Cell outer membrane</keyword>
<keyword evidence="5 10" id="KW-0812">Transmembrane</keyword>
<dbReference type="Gene3D" id="2.40.170.20">
    <property type="entry name" value="TonB-dependent receptor, beta-barrel domain"/>
    <property type="match status" value="1"/>
</dbReference>
<keyword evidence="13" id="KW-0732">Signal</keyword>
<dbReference type="InterPro" id="IPR000531">
    <property type="entry name" value="Beta-barrel_TonB"/>
</dbReference>
<feature type="compositionally biased region" description="Low complexity" evidence="12">
    <location>
        <begin position="90"/>
        <end position="101"/>
    </location>
</feature>
<dbReference type="Pfam" id="PF07715">
    <property type="entry name" value="Plug"/>
    <property type="match status" value="1"/>
</dbReference>
<dbReference type="InterPro" id="IPR010105">
    <property type="entry name" value="TonB_sidphr_rcpt"/>
</dbReference>
<evidence type="ECO:0000256" key="7">
    <source>
        <dbReference type="ARBA" id="ARBA00023136"/>
    </source>
</evidence>
<dbReference type="Pfam" id="PF00593">
    <property type="entry name" value="TonB_dep_Rec_b-barrel"/>
    <property type="match status" value="1"/>
</dbReference>
<organism evidence="16 17">
    <name type="scientific">Hyphomicrobium album</name>
    <dbReference type="NCBI Taxonomy" id="2665159"/>
    <lineage>
        <taxon>Bacteria</taxon>
        <taxon>Pseudomonadati</taxon>
        <taxon>Pseudomonadota</taxon>
        <taxon>Alphaproteobacteria</taxon>
        <taxon>Hyphomicrobiales</taxon>
        <taxon>Hyphomicrobiaceae</taxon>
        <taxon>Hyphomicrobium</taxon>
    </lineage>
</organism>
<dbReference type="SUPFAM" id="SSF56935">
    <property type="entry name" value="Porins"/>
    <property type="match status" value="1"/>
</dbReference>
<evidence type="ECO:0000256" key="5">
    <source>
        <dbReference type="ARBA" id="ARBA00022692"/>
    </source>
</evidence>
<proteinExistence type="inferred from homology"/>
<evidence type="ECO:0000256" key="3">
    <source>
        <dbReference type="ARBA" id="ARBA00022448"/>
    </source>
</evidence>
<feature type="chain" id="PRO_5026220237" evidence="13">
    <location>
        <begin position="40"/>
        <end position="783"/>
    </location>
</feature>
<dbReference type="EMBL" id="WMBQ01000001">
    <property type="protein sequence ID" value="MTD94766.1"/>
    <property type="molecule type" value="Genomic_DNA"/>
</dbReference>
<feature type="domain" description="TonB-dependent receptor-like beta-barrel" evidence="14">
    <location>
        <begin position="319"/>
        <end position="752"/>
    </location>
</feature>
<gene>
    <name evidence="16" type="ORF">GIW81_10530</name>
</gene>
<sequence length="783" mass="84595">MPVYLRSSYRKCRSLFTRTASALAASAVALAAHSGGAHAQAVEPPQPAPAAETVQLPAVEVTTSTDPKKKASVKKKVKQAPGPSAPGTPAPSSSASANSSGEGQSKPGLNLDVPTQTGSRLGLTPLETPASVEVIPGVTIQERRQTSVSQAVTQNAAGFTSSASPGNGDTGLATRGFNGHGSVMQLYDGTRLYVGAGTVTFPFDAWSAERIEVLRGPASVLYGEGAIGGVVNVVPKKPTDYFTNEALVAVGTDATRRFGVGSGGPISDQLAYRIDASGVQSEGWMDNEHGDFSSIALSGAVSYKPVKELKLTVSHDQAYRSPNSYWGTPLINGVIPDSIRFKSYNIQDHDTNFIDSWTQVKTEWDPTQWFSLTNTAYRLTTDRHWHNVETYDFQETGPNAGKVKRTSYTEVAHDQEQYGNRLDATLRANFGGGVKNELVVGFDVNRIAFVSTSNSGATPVPESYVDAYNPTPGFFIHNPPGMGPRTGTVTRQYSVFAEDRLELSKQLALVAGIRLDKPTLNRWDLLTGGYVRREFSHTPWRVGAVFTPVKDLAFYGQYSTGVDPIGGAVITLSAANANFELATGQQYEVGVKQAFWNGLGEWTLAAYDIEKQNLLSPDPNNSLIVRQIGAQSSRGIEASVALQVTETLRYEGNVAVLEAQYDQFATTTGSGVNARLVDFSGNRPTNVPQQVINNWLSWAFMPQWEGHLGVQWVGTMYNDDANTVKRPPFTVVNLGVDYDVTNNSEIALWVFNAFDEVYAVGGNATEWQLAPPRSAELSYRIKY</sequence>
<comment type="caution">
    <text evidence="16">The sequence shown here is derived from an EMBL/GenBank/DDBJ whole genome shotgun (WGS) entry which is preliminary data.</text>
</comment>
<dbReference type="Gene3D" id="2.170.130.10">
    <property type="entry name" value="TonB-dependent receptor, plug domain"/>
    <property type="match status" value="1"/>
</dbReference>
<evidence type="ECO:0000256" key="1">
    <source>
        <dbReference type="ARBA" id="ARBA00004571"/>
    </source>
</evidence>
<keyword evidence="4 10" id="KW-1134">Transmembrane beta strand</keyword>
<evidence type="ECO:0000256" key="8">
    <source>
        <dbReference type="ARBA" id="ARBA00023170"/>
    </source>
</evidence>
<dbReference type="InterPro" id="IPR036942">
    <property type="entry name" value="Beta-barrel_TonB_sf"/>
</dbReference>
<comment type="similarity">
    <text evidence="2 10 11">Belongs to the TonB-dependent receptor family.</text>
</comment>
<protein>
    <submittedName>
        <fullName evidence="16">TonB-dependent siderophore receptor</fullName>
    </submittedName>
</protein>
<reference evidence="16 17" key="1">
    <citation type="submission" date="2019-11" db="EMBL/GenBank/DDBJ databases">
        <title>Identification of a novel strain.</title>
        <authorList>
            <person name="Xu Q."/>
            <person name="Wang G."/>
        </authorList>
    </citation>
    <scope>NUCLEOTIDE SEQUENCE [LARGE SCALE GENOMIC DNA]</scope>
    <source>
        <strain evidence="17">xq</strain>
    </source>
</reference>
<dbReference type="GO" id="GO:0015891">
    <property type="term" value="P:siderophore transport"/>
    <property type="evidence" value="ECO:0007669"/>
    <property type="project" value="InterPro"/>
</dbReference>
<accession>A0A6I3KLL3</accession>
<dbReference type="GO" id="GO:0015344">
    <property type="term" value="F:siderophore uptake transmembrane transporter activity"/>
    <property type="evidence" value="ECO:0007669"/>
    <property type="project" value="TreeGrafter"/>
</dbReference>
<evidence type="ECO:0000256" key="13">
    <source>
        <dbReference type="SAM" id="SignalP"/>
    </source>
</evidence>
<evidence type="ECO:0000256" key="4">
    <source>
        <dbReference type="ARBA" id="ARBA00022452"/>
    </source>
</evidence>
<evidence type="ECO:0000313" key="17">
    <source>
        <dbReference type="Proteomes" id="UP000440694"/>
    </source>
</evidence>
<dbReference type="AlphaFoldDB" id="A0A6I3KLL3"/>
<dbReference type="GO" id="GO:0038023">
    <property type="term" value="F:signaling receptor activity"/>
    <property type="evidence" value="ECO:0007669"/>
    <property type="project" value="InterPro"/>
</dbReference>
<dbReference type="PANTHER" id="PTHR32552">
    <property type="entry name" value="FERRICHROME IRON RECEPTOR-RELATED"/>
    <property type="match status" value="1"/>
</dbReference>
<feature type="signal peptide" evidence="13">
    <location>
        <begin position="1"/>
        <end position="39"/>
    </location>
</feature>
<dbReference type="InterPro" id="IPR012910">
    <property type="entry name" value="Plug_dom"/>
</dbReference>
<dbReference type="CDD" id="cd01347">
    <property type="entry name" value="ligand_gated_channel"/>
    <property type="match status" value="1"/>
</dbReference>
<evidence type="ECO:0000256" key="9">
    <source>
        <dbReference type="ARBA" id="ARBA00023237"/>
    </source>
</evidence>
<dbReference type="PROSITE" id="PS52016">
    <property type="entry name" value="TONB_DEPENDENT_REC_3"/>
    <property type="match status" value="1"/>
</dbReference>
<name>A0A6I3KLL3_9HYPH</name>
<evidence type="ECO:0000256" key="6">
    <source>
        <dbReference type="ARBA" id="ARBA00023077"/>
    </source>
</evidence>
<dbReference type="GO" id="GO:0009279">
    <property type="term" value="C:cell outer membrane"/>
    <property type="evidence" value="ECO:0007669"/>
    <property type="project" value="UniProtKB-SubCell"/>
</dbReference>